<protein>
    <submittedName>
        <fullName evidence="3">Uncharacterized protein</fullName>
    </submittedName>
</protein>
<organism evidence="3 4">
    <name type="scientific">Flexivirga aerilata</name>
    <dbReference type="NCBI Taxonomy" id="1656889"/>
    <lineage>
        <taxon>Bacteria</taxon>
        <taxon>Bacillati</taxon>
        <taxon>Actinomycetota</taxon>
        <taxon>Actinomycetes</taxon>
        <taxon>Micrococcales</taxon>
        <taxon>Dermacoccaceae</taxon>
        <taxon>Flexivirga</taxon>
    </lineage>
</organism>
<reference evidence="3 4" key="1">
    <citation type="submission" date="2020-05" db="EMBL/GenBank/DDBJ databases">
        <title>Flexivirga sp. ID2601S isolated from air conditioner.</title>
        <authorList>
            <person name="Kim D.H."/>
        </authorList>
    </citation>
    <scope>NUCLEOTIDE SEQUENCE [LARGE SCALE GENOMIC DNA]</scope>
    <source>
        <strain evidence="3 4">ID2601S</strain>
    </source>
</reference>
<dbReference type="EMBL" id="JABENB010000001">
    <property type="protein sequence ID" value="NNG37947.1"/>
    <property type="molecule type" value="Genomic_DNA"/>
</dbReference>
<gene>
    <name evidence="3" type="ORF">HJ588_01480</name>
</gene>
<evidence type="ECO:0000256" key="1">
    <source>
        <dbReference type="SAM" id="MobiDB-lite"/>
    </source>
</evidence>
<feature type="region of interest" description="Disordered" evidence="1">
    <location>
        <begin position="41"/>
        <end position="69"/>
    </location>
</feature>
<proteinExistence type="predicted"/>
<name>A0A849ADG3_9MICO</name>
<evidence type="ECO:0000313" key="4">
    <source>
        <dbReference type="Proteomes" id="UP000557772"/>
    </source>
</evidence>
<dbReference type="RefSeq" id="WP_171151271.1">
    <property type="nucleotide sequence ID" value="NZ_JABENB010000001.1"/>
</dbReference>
<feature type="signal peptide" evidence="2">
    <location>
        <begin position="1"/>
        <end position="23"/>
    </location>
</feature>
<keyword evidence="2" id="KW-0732">Signal</keyword>
<evidence type="ECO:0000313" key="3">
    <source>
        <dbReference type="EMBL" id="NNG37947.1"/>
    </source>
</evidence>
<evidence type="ECO:0000256" key="2">
    <source>
        <dbReference type="SAM" id="SignalP"/>
    </source>
</evidence>
<dbReference type="Proteomes" id="UP000557772">
    <property type="component" value="Unassembled WGS sequence"/>
</dbReference>
<comment type="caution">
    <text evidence="3">The sequence shown here is derived from an EMBL/GenBank/DDBJ whole genome shotgun (WGS) entry which is preliminary data.</text>
</comment>
<dbReference type="PROSITE" id="PS51257">
    <property type="entry name" value="PROKAR_LIPOPROTEIN"/>
    <property type="match status" value="1"/>
</dbReference>
<sequence>MVTSRPRRRPVSRALAAGSLVLAAGGLLSGCDIGDRAEAKTHWTEVSTPPAPTTTTASTSPLRDQPVDSPDVCGSGAGLPVLVISGSLTCAEALRVVRENAGQVQTMQQEHRSGGVGEWLCEPIGRAAVAASANPIICSARNSTVQIG</sequence>
<feature type="chain" id="PRO_5039225809" evidence="2">
    <location>
        <begin position="24"/>
        <end position="148"/>
    </location>
</feature>
<dbReference type="AlphaFoldDB" id="A0A849ADG3"/>
<keyword evidence="4" id="KW-1185">Reference proteome</keyword>
<accession>A0A849ADG3</accession>